<evidence type="ECO:0000313" key="2">
    <source>
        <dbReference type="Proteomes" id="UP000299102"/>
    </source>
</evidence>
<reference evidence="1 2" key="1">
    <citation type="journal article" date="2019" name="Commun. Biol.">
        <title>The bagworm genome reveals a unique fibroin gene that provides high tensile strength.</title>
        <authorList>
            <person name="Kono N."/>
            <person name="Nakamura H."/>
            <person name="Ohtoshi R."/>
            <person name="Tomita M."/>
            <person name="Numata K."/>
            <person name="Arakawa K."/>
        </authorList>
    </citation>
    <scope>NUCLEOTIDE SEQUENCE [LARGE SCALE GENOMIC DNA]</scope>
</reference>
<accession>A0A4C1VY47</accession>
<evidence type="ECO:0000313" key="1">
    <source>
        <dbReference type="EMBL" id="GBP43179.1"/>
    </source>
</evidence>
<protein>
    <submittedName>
        <fullName evidence="1">Uncharacterized protein</fullName>
    </submittedName>
</protein>
<comment type="caution">
    <text evidence="1">The sequence shown here is derived from an EMBL/GenBank/DDBJ whole genome shotgun (WGS) entry which is preliminary data.</text>
</comment>
<dbReference type="Proteomes" id="UP000299102">
    <property type="component" value="Unassembled WGS sequence"/>
</dbReference>
<dbReference type="AlphaFoldDB" id="A0A4C1VY47"/>
<gene>
    <name evidence="1" type="ORF">EVAR_26854_1</name>
</gene>
<keyword evidence="2" id="KW-1185">Reference proteome</keyword>
<proteinExistence type="predicted"/>
<dbReference type="EMBL" id="BGZK01000431">
    <property type="protein sequence ID" value="GBP43179.1"/>
    <property type="molecule type" value="Genomic_DNA"/>
</dbReference>
<organism evidence="1 2">
    <name type="scientific">Eumeta variegata</name>
    <name type="common">Bagworm moth</name>
    <name type="synonym">Eumeta japonica</name>
    <dbReference type="NCBI Taxonomy" id="151549"/>
    <lineage>
        <taxon>Eukaryota</taxon>
        <taxon>Metazoa</taxon>
        <taxon>Ecdysozoa</taxon>
        <taxon>Arthropoda</taxon>
        <taxon>Hexapoda</taxon>
        <taxon>Insecta</taxon>
        <taxon>Pterygota</taxon>
        <taxon>Neoptera</taxon>
        <taxon>Endopterygota</taxon>
        <taxon>Lepidoptera</taxon>
        <taxon>Glossata</taxon>
        <taxon>Ditrysia</taxon>
        <taxon>Tineoidea</taxon>
        <taxon>Psychidae</taxon>
        <taxon>Oiketicinae</taxon>
        <taxon>Eumeta</taxon>
    </lineage>
</organism>
<name>A0A4C1VY47_EUMVA</name>
<sequence length="174" mass="19097">MEKWKGNDKIKVIYNESGGEIKCRTGIRFNRVTGIEMKNSTGTRTKGRDKIGTANNVFACIKLRNTLYVHGGDAAGEKLVDSGTPTAFPLDERHGRSIRAVASSPTTTRVVPDATGQEFNPLNGFVNVVSPRSQEPLGVLGRRGEANTDPLNEVRQVLLEYFRWCPSLGFRTGS</sequence>